<name>A0A414Q040_FUSMR</name>
<dbReference type="SUPFAM" id="SSF55120">
    <property type="entry name" value="Pseudouridine synthase"/>
    <property type="match status" value="1"/>
</dbReference>
<dbReference type="Proteomes" id="UP000284676">
    <property type="component" value="Unassembled WGS sequence"/>
</dbReference>
<dbReference type="RefSeq" id="WP_118126228.1">
    <property type="nucleotide sequence ID" value="NZ_DAWDOM010000001.1"/>
</dbReference>
<dbReference type="NCBIfam" id="TIGR00005">
    <property type="entry name" value="rluA_subfam"/>
    <property type="match status" value="1"/>
</dbReference>
<gene>
    <name evidence="7" type="ORF">DW663_01590</name>
</gene>
<dbReference type="PROSITE" id="PS50889">
    <property type="entry name" value="S4"/>
    <property type="match status" value="1"/>
</dbReference>
<keyword evidence="4" id="KW-0694">RNA-binding</keyword>
<dbReference type="Gene3D" id="3.30.2350.10">
    <property type="entry name" value="Pseudouridine synthase"/>
    <property type="match status" value="1"/>
</dbReference>
<dbReference type="PANTHER" id="PTHR21600:SF44">
    <property type="entry name" value="RIBOSOMAL LARGE SUBUNIT PSEUDOURIDINE SYNTHASE D"/>
    <property type="match status" value="1"/>
</dbReference>
<dbReference type="InterPro" id="IPR006224">
    <property type="entry name" value="PsdUridine_synth_RluA-like_CS"/>
</dbReference>
<evidence type="ECO:0000256" key="2">
    <source>
        <dbReference type="ARBA" id="ARBA00023235"/>
    </source>
</evidence>
<evidence type="ECO:0000256" key="3">
    <source>
        <dbReference type="PIRSR" id="PIRSR606225-1"/>
    </source>
</evidence>
<feature type="active site" evidence="3">
    <location>
        <position position="143"/>
    </location>
</feature>
<comment type="function">
    <text evidence="5">Responsible for synthesis of pseudouridine from uracil.</text>
</comment>
<dbReference type="Pfam" id="PF01479">
    <property type="entry name" value="S4"/>
    <property type="match status" value="1"/>
</dbReference>
<dbReference type="AlphaFoldDB" id="A0A414Q040"/>
<dbReference type="GO" id="GO:0000455">
    <property type="term" value="P:enzyme-directed rRNA pseudouridine synthesis"/>
    <property type="evidence" value="ECO:0007669"/>
    <property type="project" value="UniProtKB-ARBA"/>
</dbReference>
<dbReference type="CDD" id="cd00165">
    <property type="entry name" value="S4"/>
    <property type="match status" value="1"/>
</dbReference>
<evidence type="ECO:0000259" key="6">
    <source>
        <dbReference type="SMART" id="SM00363"/>
    </source>
</evidence>
<dbReference type="InterPro" id="IPR050188">
    <property type="entry name" value="RluA_PseudoU_synthase"/>
</dbReference>
<dbReference type="EC" id="5.4.99.-" evidence="5"/>
<protein>
    <recommendedName>
        <fullName evidence="5">Pseudouridine synthase</fullName>
        <ecNumber evidence="5">5.4.99.-</ecNumber>
    </recommendedName>
</protein>
<dbReference type="InterPro" id="IPR006225">
    <property type="entry name" value="PsdUridine_synth_RluC/D"/>
</dbReference>
<dbReference type="EMBL" id="QRHL01000002">
    <property type="protein sequence ID" value="RHF74184.1"/>
    <property type="molecule type" value="Genomic_DNA"/>
</dbReference>
<dbReference type="InterPro" id="IPR006145">
    <property type="entry name" value="PsdUridine_synth_RsuA/RluA"/>
</dbReference>
<dbReference type="GO" id="GO:0120159">
    <property type="term" value="F:rRNA pseudouridine synthase activity"/>
    <property type="evidence" value="ECO:0007669"/>
    <property type="project" value="UniProtKB-ARBA"/>
</dbReference>
<dbReference type="Gene3D" id="3.10.290.10">
    <property type="entry name" value="RNA-binding S4 domain"/>
    <property type="match status" value="1"/>
</dbReference>
<evidence type="ECO:0000313" key="7">
    <source>
        <dbReference type="EMBL" id="RHF74184.1"/>
    </source>
</evidence>
<dbReference type="GO" id="GO:0003723">
    <property type="term" value="F:RNA binding"/>
    <property type="evidence" value="ECO:0007669"/>
    <property type="project" value="UniProtKB-KW"/>
</dbReference>
<feature type="domain" description="RNA-binding S4" evidence="6">
    <location>
        <begin position="19"/>
        <end position="84"/>
    </location>
</feature>
<dbReference type="SMART" id="SM00363">
    <property type="entry name" value="S4"/>
    <property type="match status" value="1"/>
</dbReference>
<dbReference type="PANTHER" id="PTHR21600">
    <property type="entry name" value="MITOCHONDRIAL RNA PSEUDOURIDINE SYNTHASE"/>
    <property type="match status" value="1"/>
</dbReference>
<dbReference type="Pfam" id="PF00849">
    <property type="entry name" value="PseudoU_synth_2"/>
    <property type="match status" value="1"/>
</dbReference>
<dbReference type="CDD" id="cd02869">
    <property type="entry name" value="PseudoU_synth_RluA_like"/>
    <property type="match status" value="1"/>
</dbReference>
<dbReference type="PROSITE" id="PS01129">
    <property type="entry name" value="PSI_RLU"/>
    <property type="match status" value="1"/>
</dbReference>
<comment type="similarity">
    <text evidence="1 5">Belongs to the pseudouridine synthase RluA family.</text>
</comment>
<dbReference type="InterPro" id="IPR020103">
    <property type="entry name" value="PsdUridine_synth_cat_dom_sf"/>
</dbReference>
<evidence type="ECO:0000313" key="8">
    <source>
        <dbReference type="Proteomes" id="UP000284676"/>
    </source>
</evidence>
<dbReference type="InterPro" id="IPR002942">
    <property type="entry name" value="S4_RNA-bd"/>
</dbReference>
<keyword evidence="2 5" id="KW-0413">Isomerase</keyword>
<reference evidence="7 8" key="1">
    <citation type="submission" date="2018-08" db="EMBL/GenBank/DDBJ databases">
        <title>A genome reference for cultivated species of the human gut microbiota.</title>
        <authorList>
            <person name="Zou Y."/>
            <person name="Xue W."/>
            <person name="Luo G."/>
        </authorList>
    </citation>
    <scope>NUCLEOTIDE SEQUENCE [LARGE SCALE GENOMIC DNA]</scope>
    <source>
        <strain evidence="7 8">AM25-1</strain>
    </source>
</reference>
<evidence type="ECO:0000256" key="5">
    <source>
        <dbReference type="RuleBase" id="RU362028"/>
    </source>
</evidence>
<organism evidence="7 8">
    <name type="scientific">Fusobacterium mortiferum</name>
    <dbReference type="NCBI Taxonomy" id="850"/>
    <lineage>
        <taxon>Bacteria</taxon>
        <taxon>Fusobacteriati</taxon>
        <taxon>Fusobacteriota</taxon>
        <taxon>Fusobacteriia</taxon>
        <taxon>Fusobacteriales</taxon>
        <taxon>Fusobacteriaceae</taxon>
        <taxon>Fusobacterium</taxon>
    </lineage>
</organism>
<proteinExistence type="inferred from homology"/>
<dbReference type="InterPro" id="IPR036986">
    <property type="entry name" value="S4_RNA-bd_sf"/>
</dbReference>
<evidence type="ECO:0000256" key="1">
    <source>
        <dbReference type="ARBA" id="ARBA00010876"/>
    </source>
</evidence>
<dbReference type="SUPFAM" id="SSF55174">
    <property type="entry name" value="Alpha-L RNA-binding motif"/>
    <property type="match status" value="1"/>
</dbReference>
<sequence length="319" mass="35785">MMDIKETLTVYANENDKGKRIDKFLNELIDDATRSYVQKIIDNGLVEIQGKKITKSGNKLKGTEIIVVNIPEDEVLDLTPEDIPLDIIYEDSDIVVINKAPNLVVHPAHGNYSGTLVNALLYHIKDLSTINGVIRPGIVHRLDKDTSGVIVVAKNDEAHGKLSEMFKEKTLEKIYVCIAKGIFKEKSGRIETLIGRDSRDRKKMAVVNENGKIAISNYEVIDEGKNHSLVKVRIETGRTHQIRVHMKHLNHPIMGDTTYGNGNDGADRQMLHAYRLKFIHPTKNTEMTVIAPLPEDFKRAAKHVGVDISKIESEIKNGK</sequence>
<comment type="catalytic activity">
    <reaction evidence="5">
        <text>a uridine in RNA = a pseudouridine in RNA</text>
        <dbReference type="Rhea" id="RHEA:48348"/>
        <dbReference type="Rhea" id="RHEA-COMP:12068"/>
        <dbReference type="Rhea" id="RHEA-COMP:12069"/>
        <dbReference type="ChEBI" id="CHEBI:65314"/>
        <dbReference type="ChEBI" id="CHEBI:65315"/>
    </reaction>
</comment>
<comment type="caution">
    <text evidence="7">The sequence shown here is derived from an EMBL/GenBank/DDBJ whole genome shotgun (WGS) entry which is preliminary data.</text>
</comment>
<accession>A0A414Q040</accession>
<evidence type="ECO:0000256" key="4">
    <source>
        <dbReference type="PROSITE-ProRule" id="PRU00182"/>
    </source>
</evidence>